<feature type="region of interest" description="Disordered" evidence="1">
    <location>
        <begin position="50"/>
        <end position="114"/>
    </location>
</feature>
<gene>
    <name evidence="4" type="ORF">J5N97_007356</name>
</gene>
<comment type="caution">
    <text evidence="4">The sequence shown here is derived from an EMBL/GenBank/DDBJ whole genome shotgun (WGS) entry which is preliminary data.</text>
</comment>
<keyword evidence="2" id="KW-1133">Transmembrane helix</keyword>
<protein>
    <submittedName>
        <fullName evidence="4">Uncharacterized protein</fullName>
    </submittedName>
</protein>
<evidence type="ECO:0000256" key="2">
    <source>
        <dbReference type="SAM" id="Phobius"/>
    </source>
</evidence>
<sequence>MVCFQALLNALVAFLVITKGRAEKSKMVVKETDDGMLCISECTTCPAICSPPSSSTTSPPPPPSLQPPPPQVHVVHQSPPPPSSPPKATTHSSPPPPFNYLIITSAPPPPNGEQKGGSSNPYYYFYTSNAWTSALSMSCLLKLVAWVVMSLFVFLQ</sequence>
<dbReference type="Proteomes" id="UP001085076">
    <property type="component" value="Miscellaneous, Linkage group lg01"/>
</dbReference>
<keyword evidence="2" id="KW-0472">Membrane</keyword>
<evidence type="ECO:0000256" key="1">
    <source>
        <dbReference type="SAM" id="MobiDB-lite"/>
    </source>
</evidence>
<feature type="transmembrane region" description="Helical" evidence="2">
    <location>
        <begin position="130"/>
        <end position="155"/>
    </location>
</feature>
<feature type="compositionally biased region" description="Pro residues" evidence="1">
    <location>
        <begin position="58"/>
        <end position="71"/>
    </location>
</feature>
<proteinExistence type="predicted"/>
<name>A0A9D5DC47_9LILI</name>
<evidence type="ECO:0000256" key="3">
    <source>
        <dbReference type="SAM" id="SignalP"/>
    </source>
</evidence>
<feature type="signal peptide" evidence="3">
    <location>
        <begin position="1"/>
        <end position="22"/>
    </location>
</feature>
<reference evidence="4" key="1">
    <citation type="submission" date="2021-03" db="EMBL/GenBank/DDBJ databases">
        <authorList>
            <person name="Li Z."/>
            <person name="Yang C."/>
        </authorList>
    </citation>
    <scope>NUCLEOTIDE SEQUENCE</scope>
    <source>
        <strain evidence="4">Dzin_1.0</strain>
        <tissue evidence="4">Leaf</tissue>
    </source>
</reference>
<dbReference type="OrthoDB" id="1748563at2759"/>
<organism evidence="4 5">
    <name type="scientific">Dioscorea zingiberensis</name>
    <dbReference type="NCBI Taxonomy" id="325984"/>
    <lineage>
        <taxon>Eukaryota</taxon>
        <taxon>Viridiplantae</taxon>
        <taxon>Streptophyta</taxon>
        <taxon>Embryophyta</taxon>
        <taxon>Tracheophyta</taxon>
        <taxon>Spermatophyta</taxon>
        <taxon>Magnoliopsida</taxon>
        <taxon>Liliopsida</taxon>
        <taxon>Dioscoreales</taxon>
        <taxon>Dioscoreaceae</taxon>
        <taxon>Dioscorea</taxon>
    </lineage>
</organism>
<keyword evidence="5" id="KW-1185">Reference proteome</keyword>
<dbReference type="EMBL" id="JAGGNH010000001">
    <property type="protein sequence ID" value="KAJ0989000.1"/>
    <property type="molecule type" value="Genomic_DNA"/>
</dbReference>
<reference evidence="4" key="2">
    <citation type="journal article" date="2022" name="Hortic Res">
        <title>The genome of Dioscorea zingiberensis sheds light on the biosynthesis, origin and evolution of the medicinally important diosgenin saponins.</title>
        <authorList>
            <person name="Li Y."/>
            <person name="Tan C."/>
            <person name="Li Z."/>
            <person name="Guo J."/>
            <person name="Li S."/>
            <person name="Chen X."/>
            <person name="Wang C."/>
            <person name="Dai X."/>
            <person name="Yang H."/>
            <person name="Song W."/>
            <person name="Hou L."/>
            <person name="Xu J."/>
            <person name="Tong Z."/>
            <person name="Xu A."/>
            <person name="Yuan X."/>
            <person name="Wang W."/>
            <person name="Yang Q."/>
            <person name="Chen L."/>
            <person name="Sun Z."/>
            <person name="Wang K."/>
            <person name="Pan B."/>
            <person name="Chen J."/>
            <person name="Bao Y."/>
            <person name="Liu F."/>
            <person name="Qi X."/>
            <person name="Gang D.R."/>
            <person name="Wen J."/>
            <person name="Li J."/>
        </authorList>
    </citation>
    <scope>NUCLEOTIDE SEQUENCE</scope>
    <source>
        <strain evidence="4">Dzin_1.0</strain>
    </source>
</reference>
<dbReference type="AlphaFoldDB" id="A0A9D5DC47"/>
<accession>A0A9D5DC47</accession>
<keyword evidence="2" id="KW-0812">Transmembrane</keyword>
<keyword evidence="3" id="KW-0732">Signal</keyword>
<feature type="chain" id="PRO_5039549065" evidence="3">
    <location>
        <begin position="23"/>
        <end position="156"/>
    </location>
</feature>
<evidence type="ECO:0000313" key="5">
    <source>
        <dbReference type="Proteomes" id="UP001085076"/>
    </source>
</evidence>
<evidence type="ECO:0000313" key="4">
    <source>
        <dbReference type="EMBL" id="KAJ0989000.1"/>
    </source>
</evidence>